<accession>A0A1H0VAV5</accession>
<evidence type="ECO:0000313" key="2">
    <source>
        <dbReference type="EMBL" id="SDP75672.1"/>
    </source>
</evidence>
<reference evidence="3" key="1">
    <citation type="submission" date="2016-10" db="EMBL/GenBank/DDBJ databases">
        <authorList>
            <person name="Varghese N."/>
            <person name="Submissions S."/>
        </authorList>
    </citation>
    <scope>NUCLEOTIDE SEQUENCE [LARGE SCALE GENOMIC DNA]</scope>
    <source>
        <strain evidence="3">IBRC-M10078</strain>
    </source>
</reference>
<gene>
    <name evidence="2" type="ORF">SAMN05216565_106154</name>
</gene>
<name>A0A1H0VAV5_9BACI</name>
<dbReference type="AlphaFoldDB" id="A0A1H0VAV5"/>
<keyword evidence="3" id="KW-1185">Reference proteome</keyword>
<keyword evidence="1" id="KW-1133">Transmembrane helix</keyword>
<evidence type="ECO:0008006" key="4">
    <source>
        <dbReference type="Google" id="ProtNLM"/>
    </source>
</evidence>
<dbReference type="Proteomes" id="UP000199159">
    <property type="component" value="Unassembled WGS sequence"/>
</dbReference>
<dbReference type="RefSeq" id="WP_090855160.1">
    <property type="nucleotide sequence ID" value="NZ_FNJU01000006.1"/>
</dbReference>
<dbReference type="PANTHER" id="PTHR39165">
    <property type="entry name" value="IG HYPOTHETICAL 17883"/>
    <property type="match status" value="1"/>
</dbReference>
<proteinExistence type="predicted"/>
<dbReference type="PANTHER" id="PTHR39165:SF1">
    <property type="entry name" value="DUF456 DOMAIN-CONTAINING PROTEIN"/>
    <property type="match status" value="1"/>
</dbReference>
<feature type="transmembrane region" description="Helical" evidence="1">
    <location>
        <begin position="6"/>
        <end position="37"/>
    </location>
</feature>
<organism evidence="2 3">
    <name type="scientific">Litchfieldia salsa</name>
    <dbReference type="NCBI Taxonomy" id="930152"/>
    <lineage>
        <taxon>Bacteria</taxon>
        <taxon>Bacillati</taxon>
        <taxon>Bacillota</taxon>
        <taxon>Bacilli</taxon>
        <taxon>Bacillales</taxon>
        <taxon>Bacillaceae</taxon>
        <taxon>Litchfieldia</taxon>
    </lineage>
</organism>
<feature type="transmembrane region" description="Helical" evidence="1">
    <location>
        <begin position="129"/>
        <end position="157"/>
    </location>
</feature>
<protein>
    <recommendedName>
        <fullName evidence="4">DUF456 domain-containing protein</fullName>
    </recommendedName>
</protein>
<dbReference type="EMBL" id="FNJU01000006">
    <property type="protein sequence ID" value="SDP75672.1"/>
    <property type="molecule type" value="Genomic_DNA"/>
</dbReference>
<sequence length="160" mass="17465">MDILYWSIIIVLFIISFVGLIFPIIPGVLFLVGGFIVYGFIYGFEHYSWIFWVIQGLFFVLLMLADYLANLFGVKKFGGSSAAIWGSTIGLLVGPFLIPGIGILIGPFLGAIIAELIVHKKTLRTAVKIGVGSLIGFLSGTLAKGIIQTIMIVYFFIVVL</sequence>
<dbReference type="STRING" id="930152.SAMN05216565_106154"/>
<dbReference type="OrthoDB" id="9808460at2"/>
<feature type="transmembrane region" description="Helical" evidence="1">
    <location>
        <begin position="49"/>
        <end position="69"/>
    </location>
</feature>
<feature type="transmembrane region" description="Helical" evidence="1">
    <location>
        <begin position="89"/>
        <end position="117"/>
    </location>
</feature>
<evidence type="ECO:0000313" key="3">
    <source>
        <dbReference type="Proteomes" id="UP000199159"/>
    </source>
</evidence>
<evidence type="ECO:0000256" key="1">
    <source>
        <dbReference type="SAM" id="Phobius"/>
    </source>
</evidence>
<dbReference type="InterPro" id="IPR007403">
    <property type="entry name" value="DUF456"/>
</dbReference>
<keyword evidence="1" id="KW-0812">Transmembrane</keyword>
<keyword evidence="1" id="KW-0472">Membrane</keyword>
<dbReference type="Pfam" id="PF04306">
    <property type="entry name" value="DUF456"/>
    <property type="match status" value="1"/>
</dbReference>